<dbReference type="InterPro" id="IPR036412">
    <property type="entry name" value="HAD-like_sf"/>
</dbReference>
<dbReference type="GO" id="GO:0006281">
    <property type="term" value="P:DNA repair"/>
    <property type="evidence" value="ECO:0007669"/>
    <property type="project" value="TreeGrafter"/>
</dbReference>
<dbReference type="PANTHER" id="PTHR12083">
    <property type="entry name" value="BIFUNCTIONAL POLYNUCLEOTIDE PHOSPHATASE/KINASE"/>
    <property type="match status" value="1"/>
</dbReference>
<dbReference type="InterPro" id="IPR006551">
    <property type="entry name" value="Polynucleotide_phosphatase"/>
</dbReference>
<dbReference type="SUPFAM" id="SSF52540">
    <property type="entry name" value="P-loop containing nucleoside triphosphate hydrolases"/>
    <property type="match status" value="1"/>
</dbReference>
<gene>
    <name evidence="1" type="ORF">LCMiAC02_03900</name>
</gene>
<reference evidence="1" key="1">
    <citation type="journal article" date="2019" name="MBio">
        <title>Virus Genomes from Deep Sea Sediments Expand the Ocean Megavirome and Support Independent Origins of Viral Gigantism.</title>
        <authorList>
            <person name="Backstrom D."/>
            <person name="Yutin N."/>
            <person name="Jorgensen S.L."/>
            <person name="Dharamshi J."/>
            <person name="Homa F."/>
            <person name="Zaremba-Niedwiedzka K."/>
            <person name="Spang A."/>
            <person name="Wolf Y.I."/>
            <person name="Koonin E.V."/>
            <person name="Ettema T.J."/>
        </authorList>
    </citation>
    <scope>NUCLEOTIDE SEQUENCE</scope>
</reference>
<dbReference type="Gene3D" id="3.40.50.300">
    <property type="entry name" value="P-loop containing nucleotide triphosphate hydrolases"/>
    <property type="match status" value="1"/>
</dbReference>
<keyword evidence="1" id="KW-0808">Transferase</keyword>
<dbReference type="InterPro" id="IPR023214">
    <property type="entry name" value="HAD_sf"/>
</dbReference>
<dbReference type="Gene3D" id="3.40.50.1000">
    <property type="entry name" value="HAD superfamily/HAD-like"/>
    <property type="match status" value="1"/>
</dbReference>
<proteinExistence type="predicted"/>
<dbReference type="InterPro" id="IPR013954">
    <property type="entry name" value="PNK3P"/>
</dbReference>
<evidence type="ECO:0000313" key="1">
    <source>
        <dbReference type="EMBL" id="QBK89295.1"/>
    </source>
</evidence>
<dbReference type="Pfam" id="PF13671">
    <property type="entry name" value="AAA_33"/>
    <property type="match status" value="1"/>
</dbReference>
<dbReference type="Pfam" id="PF08645">
    <property type="entry name" value="PNK3P"/>
    <property type="match status" value="1"/>
</dbReference>
<sequence length="368" mass="43653">MKWIKTDNYIHGKYGKNKFTYKTKVAGFDLDHTIIKPINGKRFSNTATDWKFFDKTVISKLRKYHEDKYNIVIYTNQRGIAIGKTDVDLWKQKIDNIANKLEIPFIILVSLNNDMYRKPRTKLWDKFIKCNKDKSFYCGDAGGRPKRIIKNKYILRDFSDTDYKFAYNVGIKFIHRDKFIYNHKMKNPIKYAFDLNEIEIGTYPKFRPTKKTEMIIIVGYQGSGKSYYTKNYILPHKYKYINRDTIGTKLKCLKVCEEALENNNCVVIDNTNPSIKARKEYLDIAEKYNVNTRCIHFNTSREMSMHNNIYRHIITDGKTKIIPRIAYSVYNKNFETPSKDEGFCKIIVQDFILDTDNIDENIYYSYLM</sequence>
<dbReference type="GO" id="GO:0003690">
    <property type="term" value="F:double-stranded DNA binding"/>
    <property type="evidence" value="ECO:0007669"/>
    <property type="project" value="TreeGrafter"/>
</dbReference>
<dbReference type="InterPro" id="IPR027417">
    <property type="entry name" value="P-loop_NTPase"/>
</dbReference>
<dbReference type="NCBIfam" id="TIGR01664">
    <property type="entry name" value="DNA-3'-Pase"/>
    <property type="match status" value="1"/>
</dbReference>
<dbReference type="SUPFAM" id="SSF56784">
    <property type="entry name" value="HAD-like"/>
    <property type="match status" value="1"/>
</dbReference>
<dbReference type="InterPro" id="IPR006549">
    <property type="entry name" value="HAD-SF_hydro_IIIA"/>
</dbReference>
<dbReference type="GO" id="GO:0046403">
    <property type="term" value="F:polynucleotide 3'-phosphatase activity"/>
    <property type="evidence" value="ECO:0007669"/>
    <property type="project" value="TreeGrafter"/>
</dbReference>
<dbReference type="NCBIfam" id="TIGR01662">
    <property type="entry name" value="HAD-SF-IIIA"/>
    <property type="match status" value="1"/>
</dbReference>
<organism evidence="1">
    <name type="scientific">Mimivirus LCMiAC02</name>
    <dbReference type="NCBI Taxonomy" id="2506609"/>
    <lineage>
        <taxon>Viruses</taxon>
        <taxon>Varidnaviria</taxon>
        <taxon>Bamfordvirae</taxon>
        <taxon>Nucleocytoviricota</taxon>
        <taxon>Megaviricetes</taxon>
        <taxon>Imitervirales</taxon>
        <taxon>Mimiviridae</taxon>
        <taxon>Klosneuvirinae</taxon>
    </lineage>
</organism>
<dbReference type="PANTHER" id="PTHR12083:SF9">
    <property type="entry name" value="BIFUNCTIONAL POLYNUCLEOTIDE PHOSPHATASE_KINASE"/>
    <property type="match status" value="1"/>
</dbReference>
<dbReference type="GO" id="GO:0046404">
    <property type="term" value="F:ATP-dependent polydeoxyribonucleotide 5'-hydroxyl-kinase activity"/>
    <property type="evidence" value="ECO:0007669"/>
    <property type="project" value="TreeGrafter"/>
</dbReference>
<dbReference type="EMBL" id="MK500412">
    <property type="protein sequence ID" value="QBK89295.1"/>
    <property type="molecule type" value="Genomic_DNA"/>
</dbReference>
<accession>A0A4D5XEW5</accession>
<protein>
    <submittedName>
        <fullName evidence="1">Polynucleotide kinase 3 phosphatase</fullName>
    </submittedName>
</protein>
<name>A0A4D5XEW5_9VIRU</name>
<dbReference type="FunFam" id="3.40.50.300:FF:000737">
    <property type="entry name" value="Bifunctional polynucleotide phosphatase/kinase"/>
    <property type="match status" value="1"/>
</dbReference>
<keyword evidence="1" id="KW-0418">Kinase</keyword>